<proteinExistence type="inferred from homology"/>
<evidence type="ECO:0000259" key="13">
    <source>
        <dbReference type="Pfam" id="PF09334"/>
    </source>
</evidence>
<evidence type="ECO:0000259" key="12">
    <source>
        <dbReference type="Pfam" id="PF00133"/>
    </source>
</evidence>
<dbReference type="Proteomes" id="UP000189911">
    <property type="component" value="Chromosome H"/>
</dbReference>
<dbReference type="AlphaFoldDB" id="A0A1G4KN55"/>
<dbReference type="PRINTS" id="PR00985">
    <property type="entry name" value="TRNASYNTHLEU"/>
</dbReference>
<evidence type="ECO:0000256" key="1">
    <source>
        <dbReference type="ARBA" id="ARBA00004305"/>
    </source>
</evidence>
<dbReference type="InterPro" id="IPR002300">
    <property type="entry name" value="aa-tRNA-synth_Ia"/>
</dbReference>
<dbReference type="EC" id="6.1.1.4" evidence="3"/>
<comment type="similarity">
    <text evidence="2 11">Belongs to the class-I aminoacyl-tRNA synthetase family.</text>
</comment>
<organism evidence="15 16">
    <name type="scientific">Lachancea nothofagi CBS 11611</name>
    <dbReference type="NCBI Taxonomy" id="1266666"/>
    <lineage>
        <taxon>Eukaryota</taxon>
        <taxon>Fungi</taxon>
        <taxon>Dikarya</taxon>
        <taxon>Ascomycota</taxon>
        <taxon>Saccharomycotina</taxon>
        <taxon>Saccharomycetes</taxon>
        <taxon>Saccharomycetales</taxon>
        <taxon>Saccharomycetaceae</taxon>
        <taxon>Lachancea</taxon>
    </lineage>
</organism>
<gene>
    <name evidence="15" type="ORF">LANO_0H18448G</name>
</gene>
<dbReference type="PANTHER" id="PTHR43740:SF2">
    <property type="entry name" value="LEUCINE--TRNA LIGASE, MITOCHONDRIAL"/>
    <property type="match status" value="1"/>
</dbReference>
<dbReference type="SUPFAM" id="SSF50677">
    <property type="entry name" value="ValRS/IleRS/LeuRS editing domain"/>
    <property type="match status" value="1"/>
</dbReference>
<name>A0A1G4KN55_9SACH</name>
<dbReference type="GO" id="GO:0005759">
    <property type="term" value="C:mitochondrial matrix"/>
    <property type="evidence" value="ECO:0007669"/>
    <property type="project" value="UniProtKB-SubCell"/>
</dbReference>
<evidence type="ECO:0000256" key="10">
    <source>
        <dbReference type="ARBA" id="ARBA00047469"/>
    </source>
</evidence>
<reference evidence="16" key="1">
    <citation type="submission" date="2016-03" db="EMBL/GenBank/DDBJ databases">
        <authorList>
            <person name="Devillers Hugo."/>
        </authorList>
    </citation>
    <scope>NUCLEOTIDE SEQUENCE [LARGE SCALE GENOMIC DNA]</scope>
</reference>
<dbReference type="CDD" id="cd00812">
    <property type="entry name" value="LeuRS_core"/>
    <property type="match status" value="1"/>
</dbReference>
<keyword evidence="4 11" id="KW-0436">Ligase</keyword>
<dbReference type="GO" id="GO:0004823">
    <property type="term" value="F:leucine-tRNA ligase activity"/>
    <property type="evidence" value="ECO:0007669"/>
    <property type="project" value="UniProtKB-EC"/>
</dbReference>
<dbReference type="GO" id="GO:0002161">
    <property type="term" value="F:aminoacyl-tRNA deacylase activity"/>
    <property type="evidence" value="ECO:0007669"/>
    <property type="project" value="InterPro"/>
</dbReference>
<keyword evidence="16" id="KW-1185">Reference proteome</keyword>
<keyword evidence="8 11" id="KW-0030">Aminoacyl-tRNA synthetase</keyword>
<evidence type="ECO:0000256" key="2">
    <source>
        <dbReference type="ARBA" id="ARBA00005594"/>
    </source>
</evidence>
<dbReference type="Gene3D" id="1.10.730.10">
    <property type="entry name" value="Isoleucyl-tRNA Synthetase, Domain 1"/>
    <property type="match status" value="1"/>
</dbReference>
<dbReference type="OrthoDB" id="15954at2759"/>
<dbReference type="InterPro" id="IPR014729">
    <property type="entry name" value="Rossmann-like_a/b/a_fold"/>
</dbReference>
<feature type="domain" description="Methionyl/Leucyl tRNA synthetase" evidence="13">
    <location>
        <begin position="55"/>
        <end position="190"/>
    </location>
</feature>
<dbReference type="FunFam" id="3.40.50.620:FF:000003">
    <property type="entry name" value="Leucine--tRNA ligase"/>
    <property type="match status" value="1"/>
</dbReference>
<keyword evidence="5 11" id="KW-0547">Nucleotide-binding</keyword>
<dbReference type="InterPro" id="IPR001412">
    <property type="entry name" value="aa-tRNA-synth_I_CS"/>
</dbReference>
<evidence type="ECO:0000256" key="5">
    <source>
        <dbReference type="ARBA" id="ARBA00022741"/>
    </source>
</evidence>
<evidence type="ECO:0000256" key="6">
    <source>
        <dbReference type="ARBA" id="ARBA00022840"/>
    </source>
</evidence>
<dbReference type="NCBIfam" id="TIGR00396">
    <property type="entry name" value="leuS_bact"/>
    <property type="match status" value="1"/>
</dbReference>
<evidence type="ECO:0000256" key="11">
    <source>
        <dbReference type="RuleBase" id="RU363035"/>
    </source>
</evidence>
<dbReference type="FunFam" id="3.40.50.620:FF:000100">
    <property type="entry name" value="probable leucine--tRNA ligase, mitochondrial"/>
    <property type="match status" value="1"/>
</dbReference>
<keyword evidence="7 11" id="KW-0648">Protein biosynthesis</keyword>
<dbReference type="GO" id="GO:0006429">
    <property type="term" value="P:leucyl-tRNA aminoacylation"/>
    <property type="evidence" value="ECO:0007669"/>
    <property type="project" value="InterPro"/>
</dbReference>
<evidence type="ECO:0000256" key="3">
    <source>
        <dbReference type="ARBA" id="ARBA00013164"/>
    </source>
</evidence>
<evidence type="ECO:0000313" key="16">
    <source>
        <dbReference type="Proteomes" id="UP000189911"/>
    </source>
</evidence>
<dbReference type="InterPro" id="IPR009008">
    <property type="entry name" value="Val/Leu/Ile-tRNA-synth_edit"/>
</dbReference>
<dbReference type="PANTHER" id="PTHR43740">
    <property type="entry name" value="LEUCYL-TRNA SYNTHETASE"/>
    <property type="match status" value="1"/>
</dbReference>
<dbReference type="GO" id="GO:0005524">
    <property type="term" value="F:ATP binding"/>
    <property type="evidence" value="ECO:0007669"/>
    <property type="project" value="UniProtKB-KW"/>
</dbReference>
<accession>A0A1G4KN55</accession>
<evidence type="ECO:0000256" key="7">
    <source>
        <dbReference type="ARBA" id="ARBA00022917"/>
    </source>
</evidence>
<dbReference type="SUPFAM" id="SSF47323">
    <property type="entry name" value="Anticodon-binding domain of a subclass of class I aminoacyl-tRNA synthetases"/>
    <property type="match status" value="1"/>
</dbReference>
<dbReference type="InterPro" id="IPR015413">
    <property type="entry name" value="Methionyl/Leucyl_tRNA_Synth"/>
</dbReference>
<dbReference type="Pfam" id="PF13603">
    <property type="entry name" value="tRNA-synt_1_2"/>
    <property type="match status" value="1"/>
</dbReference>
<protein>
    <recommendedName>
        <fullName evidence="3">leucine--tRNA ligase</fullName>
        <ecNumber evidence="3">6.1.1.4</ecNumber>
    </recommendedName>
    <alternativeName>
        <fullName evidence="9">Leucyl-tRNA synthetase</fullName>
    </alternativeName>
</protein>
<dbReference type="InterPro" id="IPR002302">
    <property type="entry name" value="Leu-tRNA-ligase"/>
</dbReference>
<dbReference type="EMBL" id="LT598447">
    <property type="protein sequence ID" value="SCV05936.1"/>
    <property type="molecule type" value="Genomic_DNA"/>
</dbReference>
<evidence type="ECO:0000259" key="14">
    <source>
        <dbReference type="Pfam" id="PF13603"/>
    </source>
</evidence>
<sequence length="883" mass="99782">MRVVRRPPSYVQRLYSKLAPKEVSLVEIGHKWKAKVLKGVPPPKVTHEEKKMYLLTMFPYPSGSLHIGHLRVYTITDALNRFYRLNGYQVLHPMGWDAFGLPAENAAIERRIDPAVWTKQNIAKMKQQLSTMLANFDWDREVTTCSPEYYKFTQEIFLELFKHGLAYQKDAEINWDPVDKTVLANEQVDAQGRSWRSGAIVEKRKLNQWFLGITKFAHSLQKDLGTLKEWPQNVKTMQKNWVGESHGTEVHFSLSQRALQPVKVFTTRVETLFSVQYLALAIDHPLVQEASLTDLELQSFLDLAKSLPNDSKEGFLLKGIRAHNPLSHSTQFEIPIFVAPYVLSGYGHGAVMGCPAHDERDFAFWEQSMPGISPLPSITHNGCNTERFSQLPYTKKSGILGPSAAEFAGMDVNQAAQKIAEELERVGKGKSTTNYRLRDWLISRQRYWGAPIPIIHCESCGPVAVPKEDLPVMLPKVHSLATKGNPLKNMAEFVDAKCPSCGSPAKRETDTMDTFMDSSWYFFRYTDPKNIKDPFSHKAASENLPVDLYIGGIEHAILHLLYSRFISKFLASIGKWEDKQGTGEPFKKLVTQGMVHGKTLVDPTTGRFLKPDEVETTSCSDVIIKETGQKPTITYEKMSKSKYNGADPDKCIESHGPDATRAHILFQAPISDVLSWDETKIVGVERWLIRTVNLSEAICSNCFEFDSEYVVPATLSGEEVVFHNKVQKLLESITLSFSDSLSLNTVISDYMKLTNLIEAAHNSQNISLNLIMNALKILITSMYPVAPTVAEEACDILSKKLSWSWNLYEWPSMQAIRQNAQVRYNVVVNGKMRFTHCADKSFIDDRECVIKTLTDSPAGKKYIGDKVIRNLILKNKVISFVVE</sequence>
<comment type="subcellular location">
    <subcellularLocation>
        <location evidence="1">Mitochondrion matrix</location>
    </subcellularLocation>
</comment>
<dbReference type="GO" id="GO:0032543">
    <property type="term" value="P:mitochondrial translation"/>
    <property type="evidence" value="ECO:0007669"/>
    <property type="project" value="TreeGrafter"/>
</dbReference>
<dbReference type="InterPro" id="IPR009080">
    <property type="entry name" value="tRNAsynth_Ia_anticodon-bd"/>
</dbReference>
<feature type="domain" description="Aminoacyl-tRNA synthetase class Ia" evidence="12">
    <location>
        <begin position="437"/>
        <end position="596"/>
    </location>
</feature>
<evidence type="ECO:0000256" key="4">
    <source>
        <dbReference type="ARBA" id="ARBA00022598"/>
    </source>
</evidence>
<keyword evidence="6 11" id="KW-0067">ATP-binding</keyword>
<feature type="domain" description="Leucyl-tRNA synthetase editing" evidence="14">
    <location>
        <begin position="239"/>
        <end position="424"/>
    </location>
</feature>
<dbReference type="Pfam" id="PF00133">
    <property type="entry name" value="tRNA-synt_1"/>
    <property type="match status" value="1"/>
</dbReference>
<dbReference type="Pfam" id="PF09334">
    <property type="entry name" value="tRNA-synt_1g"/>
    <property type="match status" value="1"/>
</dbReference>
<dbReference type="SUPFAM" id="SSF52374">
    <property type="entry name" value="Nucleotidylyl transferase"/>
    <property type="match status" value="1"/>
</dbReference>
<dbReference type="InterPro" id="IPR025709">
    <property type="entry name" value="Leu_tRNA-synth_edit"/>
</dbReference>
<dbReference type="PROSITE" id="PS00178">
    <property type="entry name" value="AA_TRNA_LIGASE_I"/>
    <property type="match status" value="1"/>
</dbReference>
<evidence type="ECO:0000256" key="8">
    <source>
        <dbReference type="ARBA" id="ARBA00023146"/>
    </source>
</evidence>
<evidence type="ECO:0000313" key="15">
    <source>
        <dbReference type="EMBL" id="SCV05936.1"/>
    </source>
</evidence>
<evidence type="ECO:0000256" key="9">
    <source>
        <dbReference type="ARBA" id="ARBA00030520"/>
    </source>
</evidence>
<dbReference type="Gene3D" id="3.40.50.620">
    <property type="entry name" value="HUPs"/>
    <property type="match status" value="2"/>
</dbReference>
<comment type="catalytic activity">
    <reaction evidence="10">
        <text>tRNA(Leu) + L-leucine + ATP = L-leucyl-tRNA(Leu) + AMP + diphosphate</text>
        <dbReference type="Rhea" id="RHEA:11688"/>
        <dbReference type="Rhea" id="RHEA-COMP:9613"/>
        <dbReference type="Rhea" id="RHEA-COMP:9622"/>
        <dbReference type="ChEBI" id="CHEBI:30616"/>
        <dbReference type="ChEBI" id="CHEBI:33019"/>
        <dbReference type="ChEBI" id="CHEBI:57427"/>
        <dbReference type="ChEBI" id="CHEBI:78442"/>
        <dbReference type="ChEBI" id="CHEBI:78494"/>
        <dbReference type="ChEBI" id="CHEBI:456215"/>
        <dbReference type="EC" id="6.1.1.4"/>
    </reaction>
</comment>